<keyword evidence="2" id="KW-0677">Repeat</keyword>
<dbReference type="InterPro" id="IPR000719">
    <property type="entry name" value="Prot_kinase_dom"/>
</dbReference>
<keyword evidence="9" id="KW-1185">Reference proteome</keyword>
<dbReference type="InterPro" id="IPR002902">
    <property type="entry name" value="GNK2"/>
</dbReference>
<feature type="chain" id="PRO_5002355379" description="Protein kinase domain-containing protein" evidence="5">
    <location>
        <begin position="22"/>
        <end position="540"/>
    </location>
</feature>
<dbReference type="PANTHER" id="PTHR27006:SF555">
    <property type="entry name" value="PROTEIN KINASE DOMAIN-CONTAINING PROTEIN"/>
    <property type="match status" value="1"/>
</dbReference>
<feature type="compositionally biased region" description="Polar residues" evidence="4">
    <location>
        <begin position="521"/>
        <end position="540"/>
    </location>
</feature>
<evidence type="ECO:0000313" key="8">
    <source>
        <dbReference type="EnsemblPlants" id="OMERI01G13060.1"/>
    </source>
</evidence>
<feature type="domain" description="Protein kinase" evidence="6">
    <location>
        <begin position="222"/>
        <end position="509"/>
    </location>
</feature>
<dbReference type="PANTHER" id="PTHR27006">
    <property type="entry name" value="PROMASTIGOTE SURFACE ANTIGEN PROTEIN PSA"/>
    <property type="match status" value="1"/>
</dbReference>
<feature type="signal peptide" evidence="5">
    <location>
        <begin position="1"/>
        <end position="21"/>
    </location>
</feature>
<dbReference type="EnsemblPlants" id="OMERI01G13060.1">
    <property type="protein sequence ID" value="OMERI01G13060.1"/>
    <property type="gene ID" value="OMERI01G13060"/>
</dbReference>
<keyword evidence="3" id="KW-0325">Glycoprotein</keyword>
<organism evidence="8">
    <name type="scientific">Oryza meridionalis</name>
    <dbReference type="NCBI Taxonomy" id="40149"/>
    <lineage>
        <taxon>Eukaryota</taxon>
        <taxon>Viridiplantae</taxon>
        <taxon>Streptophyta</taxon>
        <taxon>Embryophyta</taxon>
        <taxon>Tracheophyta</taxon>
        <taxon>Spermatophyta</taxon>
        <taxon>Magnoliopsida</taxon>
        <taxon>Liliopsida</taxon>
        <taxon>Poales</taxon>
        <taxon>Poaceae</taxon>
        <taxon>BOP clade</taxon>
        <taxon>Oryzoideae</taxon>
        <taxon>Oryzeae</taxon>
        <taxon>Oryzinae</taxon>
        <taxon>Oryza</taxon>
    </lineage>
</organism>
<reference evidence="8" key="2">
    <citation type="submission" date="2018-05" db="EMBL/GenBank/DDBJ databases">
        <title>OmerRS3 (Oryza meridionalis Reference Sequence Version 3).</title>
        <authorList>
            <person name="Zhang J."/>
            <person name="Kudrna D."/>
            <person name="Lee S."/>
            <person name="Talag J."/>
            <person name="Welchert J."/>
            <person name="Wing R.A."/>
        </authorList>
    </citation>
    <scope>NUCLEOTIDE SEQUENCE [LARGE SCALE GENOMIC DNA]</scope>
    <source>
        <strain evidence="8">cv. OR44</strain>
    </source>
</reference>
<dbReference type="PROSITE" id="PS50011">
    <property type="entry name" value="PROTEIN_KINASE_DOM"/>
    <property type="match status" value="1"/>
</dbReference>
<evidence type="ECO:0000256" key="1">
    <source>
        <dbReference type="ARBA" id="ARBA00022729"/>
    </source>
</evidence>
<evidence type="ECO:0000256" key="5">
    <source>
        <dbReference type="SAM" id="SignalP"/>
    </source>
</evidence>
<evidence type="ECO:0000313" key="9">
    <source>
        <dbReference type="Proteomes" id="UP000008021"/>
    </source>
</evidence>
<evidence type="ECO:0000256" key="4">
    <source>
        <dbReference type="SAM" id="MobiDB-lite"/>
    </source>
</evidence>
<accession>A0A0E0C1H5</accession>
<dbReference type="eggNOG" id="ENOG502QWDY">
    <property type="taxonomic scope" value="Eukaryota"/>
</dbReference>
<dbReference type="PROSITE" id="PS00108">
    <property type="entry name" value="PROTEIN_KINASE_ST"/>
    <property type="match status" value="1"/>
</dbReference>
<evidence type="ECO:0000256" key="2">
    <source>
        <dbReference type="ARBA" id="ARBA00022737"/>
    </source>
</evidence>
<dbReference type="InterPro" id="IPR011009">
    <property type="entry name" value="Kinase-like_dom_sf"/>
</dbReference>
<dbReference type="InterPro" id="IPR038408">
    <property type="entry name" value="GNK2_sf"/>
</dbReference>
<feature type="domain" description="Gnk2-homologous" evidence="7">
    <location>
        <begin position="29"/>
        <end position="132"/>
    </location>
</feature>
<protein>
    <recommendedName>
        <fullName evidence="10">Protein kinase domain-containing protein</fullName>
    </recommendedName>
</protein>
<dbReference type="GO" id="GO:0004672">
    <property type="term" value="F:protein kinase activity"/>
    <property type="evidence" value="ECO:0007669"/>
    <property type="project" value="InterPro"/>
</dbReference>
<dbReference type="Gene3D" id="3.30.430.20">
    <property type="entry name" value="Gnk2 domain, C-X8-C-X2-C motif"/>
    <property type="match status" value="2"/>
</dbReference>
<dbReference type="Gramene" id="OMERI01G13060.1">
    <property type="protein sequence ID" value="OMERI01G13060.1"/>
    <property type="gene ID" value="OMERI01G13060"/>
</dbReference>
<feature type="region of interest" description="Disordered" evidence="4">
    <location>
        <begin position="514"/>
        <end position="540"/>
    </location>
</feature>
<dbReference type="InterPro" id="IPR008271">
    <property type="entry name" value="Ser/Thr_kinase_AS"/>
</dbReference>
<dbReference type="Pfam" id="PF00069">
    <property type="entry name" value="Pkinase"/>
    <property type="match status" value="1"/>
</dbReference>
<dbReference type="SMART" id="SM00220">
    <property type="entry name" value="S_TKc"/>
    <property type="match status" value="1"/>
</dbReference>
<dbReference type="FunFam" id="1.10.510.10:FF:000384">
    <property type="entry name" value="G-type lectin S-receptor-like serine/threonine-protein kinase"/>
    <property type="match status" value="1"/>
</dbReference>
<feature type="domain" description="Gnk2-homologous" evidence="7">
    <location>
        <begin position="138"/>
        <end position="251"/>
    </location>
</feature>
<dbReference type="STRING" id="40149.A0A0E0C1H5"/>
<dbReference type="HOGENOM" id="CLU_000288_35_3_1"/>
<reference evidence="8" key="1">
    <citation type="submission" date="2015-04" db="UniProtKB">
        <authorList>
            <consortium name="EnsemblPlants"/>
        </authorList>
    </citation>
    <scope>IDENTIFICATION</scope>
</reference>
<evidence type="ECO:0000259" key="6">
    <source>
        <dbReference type="PROSITE" id="PS50011"/>
    </source>
</evidence>
<dbReference type="PROSITE" id="PS51473">
    <property type="entry name" value="GNK2"/>
    <property type="match status" value="2"/>
</dbReference>
<sequence length="540" mass="59257">MLVVVLLILASPASIAGGVQAAASAPMLPLYSDCGKTASRYGPNSTYRSNLQALGVALVAEANATGFATKRVGIAPDEVYGLVLCRGDHIGPDCTRELAAAFQEVTSALCPSSKDATVYYDKYMLRFSSDDFLATLSNEPEWVAENTNSVKGGEAAGLLAERVMVLMVKMASYAANSSSRYATGEVSVGTQGVEKVYGLVQCTPDLTGEQCLSCVGNIGTKMPTWSVIITGQVGAMVVGLRCKAHYEADLFFVATDTTIKIDFGQSSQVQRELKLWEKKIIRESDPGFSLYKFAEINDATNNFSEKLGEGGFGPVFQARTDAKLSWYVRRHIIEGIAQGLFYIHEQSHLCVIHRDLKPSNILLDNELNPKISDFGIARICTSNMTESNTTTVIGTIGYMPPEYFSQKIYSGKSDIFSFGVLVLEIISGKVAFGSYQIEGRSHDLRRYAWQLWKDEKCEELIDPSLSEENEKMDIIRCTQVALLCVQESAEDRPTMREVNMMLNNNNMMLSLPTQPGYHDTTVPSSRRASQPTDTNITLPR</sequence>
<keyword evidence="1 5" id="KW-0732">Signal</keyword>
<proteinExistence type="predicted"/>
<evidence type="ECO:0000259" key="7">
    <source>
        <dbReference type="PROSITE" id="PS51473"/>
    </source>
</evidence>
<name>A0A0E0C1H5_9ORYZ</name>
<dbReference type="Proteomes" id="UP000008021">
    <property type="component" value="Chromosome 1"/>
</dbReference>
<evidence type="ECO:0000256" key="3">
    <source>
        <dbReference type="ARBA" id="ARBA00023180"/>
    </source>
</evidence>
<dbReference type="Pfam" id="PF01657">
    <property type="entry name" value="Stress-antifung"/>
    <property type="match status" value="2"/>
</dbReference>
<dbReference type="CDD" id="cd23509">
    <property type="entry name" value="Gnk2-like"/>
    <property type="match status" value="2"/>
</dbReference>
<evidence type="ECO:0008006" key="10">
    <source>
        <dbReference type="Google" id="ProtNLM"/>
    </source>
</evidence>
<dbReference type="AlphaFoldDB" id="A0A0E0C1H5"/>
<dbReference type="GO" id="GO:0005524">
    <property type="term" value="F:ATP binding"/>
    <property type="evidence" value="ECO:0007669"/>
    <property type="project" value="InterPro"/>
</dbReference>
<dbReference type="SUPFAM" id="SSF56112">
    <property type="entry name" value="Protein kinase-like (PK-like)"/>
    <property type="match status" value="1"/>
</dbReference>
<dbReference type="Gene3D" id="1.10.510.10">
    <property type="entry name" value="Transferase(Phosphotransferase) domain 1"/>
    <property type="match status" value="1"/>
</dbReference>